<dbReference type="Proteomes" id="UP000533482">
    <property type="component" value="Unassembled WGS sequence"/>
</dbReference>
<evidence type="ECO:0000313" key="5">
    <source>
        <dbReference type="Proteomes" id="UP000533482"/>
    </source>
</evidence>
<accession>A0A066R1X6</accession>
<evidence type="ECO:0000313" key="3">
    <source>
        <dbReference type="EMBL" id="QMO41325.1"/>
    </source>
</evidence>
<gene>
    <name evidence="1" type="ORF">F7N46_17030</name>
    <name evidence="2" type="ORF">F9461_17850</name>
    <name evidence="3" type="ORF">HVW43_13830</name>
</gene>
<dbReference type="EMBL" id="AASVQO010000013">
    <property type="protein sequence ID" value="EFH3675059.1"/>
    <property type="molecule type" value="Genomic_DNA"/>
</dbReference>
<sequence length="264" mass="29706">MTLPTTIYSFPAYLPRFSSTDKPAKLKFHQYARATLLSNRGRDHNCDGRRTVEIHKLDLSDWQAFNKLAKKCNAYDGVTMNGDNSFGWNHEATLDNIHAQKYNKAYAGARLTAELKYLLQDVESFEPNSKYTIHEVVLGPGYGTPDYTGQTIGYVVTLPAQMPNCWSSELPTIDLYIDQLRTVTGVSNALGFIIAALLNAYSDLPHDLKIGLRSLSSSAAIYSGLGFERVPQERDISCARMYLTPANHPDLWTQENGEWIYLRN</sequence>
<dbReference type="RefSeq" id="WP_001308220.1">
    <property type="nucleotide sequence ID" value="NZ_BAAFJU010000005.1"/>
</dbReference>
<dbReference type="Proteomes" id="UP000534496">
    <property type="component" value="Unassembled WGS sequence"/>
</dbReference>
<organism evidence="1 5">
    <name type="scientific">Escherichia coli</name>
    <dbReference type="NCBI Taxonomy" id="562"/>
    <lineage>
        <taxon>Bacteria</taxon>
        <taxon>Pseudomonadati</taxon>
        <taxon>Pseudomonadota</taxon>
        <taxon>Gammaproteobacteria</taxon>
        <taxon>Enterobacterales</taxon>
        <taxon>Enterobacteriaceae</taxon>
        <taxon>Escherichia</taxon>
    </lineage>
</organism>
<evidence type="ECO:0000313" key="4">
    <source>
        <dbReference type="Proteomes" id="UP000514754"/>
    </source>
</evidence>
<dbReference type="EMBL" id="CP057906">
    <property type="protein sequence ID" value="QMO41325.1"/>
    <property type="molecule type" value="Genomic_DNA"/>
</dbReference>
<dbReference type="Pfam" id="PF10887">
    <property type="entry name" value="DUF2686"/>
    <property type="match status" value="1"/>
</dbReference>
<evidence type="ECO:0000313" key="6">
    <source>
        <dbReference type="Proteomes" id="UP000534496"/>
    </source>
</evidence>
<reference evidence="3 4" key="2">
    <citation type="submission" date="2020-06" db="EMBL/GenBank/DDBJ databases">
        <title>REHAB project genomes.</title>
        <authorList>
            <person name="Shaw L.P."/>
        </authorList>
    </citation>
    <scope>NUCLEOTIDE SEQUENCE [LARGE SCALE GENOMIC DNA]</scope>
    <source>
        <strain evidence="3 4">RHB10-C12</strain>
    </source>
</reference>
<dbReference type="Proteomes" id="UP000514754">
    <property type="component" value="Chromosome"/>
</dbReference>
<evidence type="ECO:0000313" key="2">
    <source>
        <dbReference type="EMBL" id="EFH3675059.1"/>
    </source>
</evidence>
<proteinExistence type="predicted"/>
<dbReference type="AlphaFoldDB" id="A0A066R1X6"/>
<dbReference type="InterPro" id="IPR021220">
    <property type="entry name" value="DUF2686"/>
</dbReference>
<evidence type="ECO:0000313" key="1">
    <source>
        <dbReference type="EMBL" id="EFE8674809.1"/>
    </source>
</evidence>
<name>A0A066R1X6_ECOLX</name>
<dbReference type="EMBL" id="AASOHJ010000022">
    <property type="protein sequence ID" value="EFE8674809.1"/>
    <property type="molecule type" value="Genomic_DNA"/>
</dbReference>
<protein>
    <submittedName>
        <fullName evidence="1">DUF2686 family protein</fullName>
    </submittedName>
</protein>
<reference evidence="1 5" key="1">
    <citation type="submission" date="2019-09" db="EMBL/GenBank/DDBJ databases">
        <authorList>
            <consortium name="NARMS: The National Antimicrobial Resistance Monitoring System"/>
        </authorList>
    </citation>
    <scope>NUCLEOTIDE SEQUENCE [LARGE SCALE GENOMIC DNA]</scope>
    <source>
        <strain evidence="2 6">CVM N19EC0189</strain>
        <strain evidence="1 5">FSIS11923834</strain>
    </source>
</reference>